<evidence type="ECO:0000313" key="4">
    <source>
        <dbReference type="EMBL" id="OCL08205.1"/>
    </source>
</evidence>
<evidence type="ECO:0000313" key="5">
    <source>
        <dbReference type="Proteomes" id="UP000250140"/>
    </source>
</evidence>
<keyword evidence="5" id="KW-1185">Reference proteome</keyword>
<keyword evidence="4" id="KW-0378">Hydrolase</keyword>
<dbReference type="EMBL" id="KV749699">
    <property type="protein sequence ID" value="OCL08205.1"/>
    <property type="molecule type" value="Genomic_DNA"/>
</dbReference>
<organism evidence="4 5">
    <name type="scientific">Glonium stellatum</name>
    <dbReference type="NCBI Taxonomy" id="574774"/>
    <lineage>
        <taxon>Eukaryota</taxon>
        <taxon>Fungi</taxon>
        <taxon>Dikarya</taxon>
        <taxon>Ascomycota</taxon>
        <taxon>Pezizomycotina</taxon>
        <taxon>Dothideomycetes</taxon>
        <taxon>Pleosporomycetidae</taxon>
        <taxon>Gloniales</taxon>
        <taxon>Gloniaceae</taxon>
        <taxon>Glonium</taxon>
    </lineage>
</organism>
<dbReference type="AlphaFoldDB" id="A0A8E2F0S2"/>
<dbReference type="OrthoDB" id="4074350at2759"/>
<dbReference type="Proteomes" id="UP000250140">
    <property type="component" value="Unassembled WGS sequence"/>
</dbReference>
<comment type="similarity">
    <text evidence="1">Belongs to the peptidase A1 family.</text>
</comment>
<gene>
    <name evidence="4" type="ORF">AOQ84DRAFT_439747</name>
</gene>
<feature type="transmembrane region" description="Helical" evidence="2">
    <location>
        <begin position="419"/>
        <end position="442"/>
    </location>
</feature>
<dbReference type="CDD" id="cd05471">
    <property type="entry name" value="pepsin_like"/>
    <property type="match status" value="1"/>
</dbReference>
<keyword evidence="2" id="KW-0472">Membrane</keyword>
<dbReference type="PANTHER" id="PTHR47966:SF51">
    <property type="entry name" value="BETA-SITE APP-CLEAVING ENZYME, ISOFORM A-RELATED"/>
    <property type="match status" value="1"/>
</dbReference>
<evidence type="ECO:0000259" key="3">
    <source>
        <dbReference type="PROSITE" id="PS51767"/>
    </source>
</evidence>
<dbReference type="InterPro" id="IPR034164">
    <property type="entry name" value="Pepsin-like_dom"/>
</dbReference>
<dbReference type="Pfam" id="PF00026">
    <property type="entry name" value="Asp"/>
    <property type="match status" value="1"/>
</dbReference>
<dbReference type="GO" id="GO:0006508">
    <property type="term" value="P:proteolysis"/>
    <property type="evidence" value="ECO:0007669"/>
    <property type="project" value="UniProtKB-KW"/>
</dbReference>
<dbReference type="PROSITE" id="PS51767">
    <property type="entry name" value="PEPTIDASE_A1"/>
    <property type="match status" value="1"/>
</dbReference>
<dbReference type="SUPFAM" id="SSF50630">
    <property type="entry name" value="Acid proteases"/>
    <property type="match status" value="1"/>
</dbReference>
<dbReference type="InterPro" id="IPR033121">
    <property type="entry name" value="PEPTIDASE_A1"/>
</dbReference>
<dbReference type="CDD" id="cd12087">
    <property type="entry name" value="TM_EGFR-like"/>
    <property type="match status" value="1"/>
</dbReference>
<dbReference type="Gene3D" id="2.40.70.10">
    <property type="entry name" value="Acid Proteases"/>
    <property type="match status" value="2"/>
</dbReference>
<accession>A0A8E2F0S2</accession>
<keyword evidence="2" id="KW-1133">Transmembrane helix</keyword>
<dbReference type="GO" id="GO:0004190">
    <property type="term" value="F:aspartic-type endopeptidase activity"/>
    <property type="evidence" value="ECO:0007669"/>
    <property type="project" value="InterPro"/>
</dbReference>
<protein>
    <submittedName>
        <fullName evidence="4">Acid protease</fullName>
    </submittedName>
</protein>
<feature type="domain" description="Peptidase A1" evidence="3">
    <location>
        <begin position="29"/>
        <end position="380"/>
    </location>
</feature>
<dbReference type="InterPro" id="IPR021109">
    <property type="entry name" value="Peptidase_aspartic_dom_sf"/>
</dbReference>
<dbReference type="InterPro" id="IPR001461">
    <property type="entry name" value="Aspartic_peptidase_A1"/>
</dbReference>
<keyword evidence="4" id="KW-0645">Protease</keyword>
<evidence type="ECO:0000256" key="2">
    <source>
        <dbReference type="SAM" id="Phobius"/>
    </source>
</evidence>
<dbReference type="PRINTS" id="PR00792">
    <property type="entry name" value="PEPSIN"/>
</dbReference>
<proteinExistence type="inferred from homology"/>
<keyword evidence="2" id="KW-0812">Transmembrane</keyword>
<dbReference type="PANTHER" id="PTHR47966">
    <property type="entry name" value="BETA-SITE APP-CLEAVING ENZYME, ISOFORM A-RELATED"/>
    <property type="match status" value="1"/>
</dbReference>
<sequence>MGNNTNVIIPAPFVFSPSQAWDGNDGSWSTFIIRVGTPEQDFRVLPSTAGQETWVPVPDGCLSSDPSNCGTLRGVYPFNGQQSTGFQYNQSSTWKLIGLYDLMLEQQLNYTGNGIYGLDTVGLMLQNSGGLSLTGQVVAGIATKEFYLGIFGLGPKPANFSNFDYPQPSFMHTLKEQDKIPSLSYAYTAGASYRIPKLTGSLTLGGYDSSRFTLSPIWFPFDSDDSRSLSMGIQSITATNTLTGTVMLMSFAILSLIDSTVPHIWLPRAVCDSFEQAFGLTYDPSTDLYLINDQNHKQLLNLNPTVTFALGNTNDPTNTTNIALPYAAFDLQASYPIYNNSTKYFPIRRAANDTQYTLGRTFLQEAYVIADYERSNFSVHQALFQSPMPAQNIVVIPAVGIPSNTTVTHAKHTSLSTGAIAGIVIGGVIAIFLLIALGVYYFRSRRRRGMTNNPVIELEATAEKRLSRVFVGEELMSEERHEMHNPAVYHEMALKDEPVLISDDNPVYELAGDRTWDGRQVNQRTRSVAEVKVETRPSR</sequence>
<dbReference type="GO" id="GO:0000324">
    <property type="term" value="C:fungal-type vacuole"/>
    <property type="evidence" value="ECO:0007669"/>
    <property type="project" value="TreeGrafter"/>
</dbReference>
<name>A0A8E2F0S2_9PEZI</name>
<reference evidence="4 5" key="1">
    <citation type="journal article" date="2016" name="Nat. Commun.">
        <title>Ectomycorrhizal ecology is imprinted in the genome of the dominant symbiotic fungus Cenococcum geophilum.</title>
        <authorList>
            <consortium name="DOE Joint Genome Institute"/>
            <person name="Peter M."/>
            <person name="Kohler A."/>
            <person name="Ohm R.A."/>
            <person name="Kuo A."/>
            <person name="Krutzmann J."/>
            <person name="Morin E."/>
            <person name="Arend M."/>
            <person name="Barry K.W."/>
            <person name="Binder M."/>
            <person name="Choi C."/>
            <person name="Clum A."/>
            <person name="Copeland A."/>
            <person name="Grisel N."/>
            <person name="Haridas S."/>
            <person name="Kipfer T."/>
            <person name="LaButti K."/>
            <person name="Lindquist E."/>
            <person name="Lipzen A."/>
            <person name="Maire R."/>
            <person name="Meier B."/>
            <person name="Mihaltcheva S."/>
            <person name="Molinier V."/>
            <person name="Murat C."/>
            <person name="Poggeler S."/>
            <person name="Quandt C.A."/>
            <person name="Sperisen C."/>
            <person name="Tritt A."/>
            <person name="Tisserant E."/>
            <person name="Crous P.W."/>
            <person name="Henrissat B."/>
            <person name="Nehls U."/>
            <person name="Egli S."/>
            <person name="Spatafora J.W."/>
            <person name="Grigoriev I.V."/>
            <person name="Martin F.M."/>
        </authorList>
    </citation>
    <scope>NUCLEOTIDE SEQUENCE [LARGE SCALE GENOMIC DNA]</scope>
    <source>
        <strain evidence="4 5">CBS 207.34</strain>
    </source>
</reference>
<evidence type="ECO:0000256" key="1">
    <source>
        <dbReference type="ARBA" id="ARBA00007447"/>
    </source>
</evidence>